<dbReference type="InterPro" id="IPR052404">
    <property type="entry name" value="SPP1-like_terminase"/>
</dbReference>
<reference evidence="3 4" key="1">
    <citation type="submission" date="2016-11" db="EMBL/GenBank/DDBJ databases">
        <authorList>
            <person name="Jaros S."/>
            <person name="Januszkiewicz K."/>
            <person name="Wedrychowicz H."/>
        </authorList>
    </citation>
    <scope>NUCLEOTIDE SEQUENCE [LARGE SCALE GENOMIC DNA]</scope>
    <source>
        <strain evidence="3 4">DSM 21864</strain>
    </source>
</reference>
<protein>
    <submittedName>
        <fullName evidence="3">Phage terminase small subunit</fullName>
    </submittedName>
</protein>
<dbReference type="PANTHER" id="PTHR41328:SF2">
    <property type="entry name" value="TERMINASE SMALL SUBUNIT"/>
    <property type="match status" value="1"/>
</dbReference>
<keyword evidence="2" id="KW-0231">Viral genome packaging</keyword>
<dbReference type="STRING" id="1121298.SAMN05444401_1743"/>
<organism evidence="3 4">
    <name type="scientific">Clostridium amylolyticum</name>
    <dbReference type="NCBI Taxonomy" id="1121298"/>
    <lineage>
        <taxon>Bacteria</taxon>
        <taxon>Bacillati</taxon>
        <taxon>Bacillota</taxon>
        <taxon>Clostridia</taxon>
        <taxon>Eubacteriales</taxon>
        <taxon>Clostridiaceae</taxon>
        <taxon>Clostridium</taxon>
    </lineage>
</organism>
<dbReference type="Gene3D" id="1.10.10.1400">
    <property type="entry name" value="Terminase, small subunit, N-terminal DNA-binding domain, HTH motif"/>
    <property type="match status" value="1"/>
</dbReference>
<dbReference type="AlphaFoldDB" id="A0A1M6EYI0"/>
<dbReference type="PANTHER" id="PTHR41328">
    <property type="entry name" value="TERMINASE SMALL SUBUNIT-RELATED"/>
    <property type="match status" value="1"/>
</dbReference>
<dbReference type="OrthoDB" id="7358785at2"/>
<keyword evidence="1" id="KW-1188">Viral release from host cell</keyword>
<dbReference type="EMBL" id="FQZO01000002">
    <property type="protein sequence ID" value="SHI90513.1"/>
    <property type="molecule type" value="Genomic_DNA"/>
</dbReference>
<dbReference type="InterPro" id="IPR038713">
    <property type="entry name" value="Terminase_Gp1_N_sf"/>
</dbReference>
<dbReference type="InterPro" id="IPR005335">
    <property type="entry name" value="Terminase_ssu"/>
</dbReference>
<name>A0A1M6EYI0_9CLOT</name>
<gene>
    <name evidence="3" type="ORF">SAMN05444401_1743</name>
</gene>
<proteinExistence type="predicted"/>
<dbReference type="RefSeq" id="WP_073005578.1">
    <property type="nucleotide sequence ID" value="NZ_FQZO01000002.1"/>
</dbReference>
<evidence type="ECO:0000256" key="2">
    <source>
        <dbReference type="ARBA" id="ARBA00023219"/>
    </source>
</evidence>
<accession>A0A1M6EYI0</accession>
<dbReference type="GO" id="GO:0051276">
    <property type="term" value="P:chromosome organization"/>
    <property type="evidence" value="ECO:0007669"/>
    <property type="project" value="InterPro"/>
</dbReference>
<dbReference type="Pfam" id="PF03592">
    <property type="entry name" value="Terminase_2"/>
    <property type="match status" value="1"/>
</dbReference>
<evidence type="ECO:0000313" key="4">
    <source>
        <dbReference type="Proteomes" id="UP000184080"/>
    </source>
</evidence>
<keyword evidence="4" id="KW-1185">Reference proteome</keyword>
<dbReference type="Proteomes" id="UP000184080">
    <property type="component" value="Unassembled WGS sequence"/>
</dbReference>
<sequence length="194" mass="22317">MAKLTPKQKIFVDEYLVDLNATRAYKVAYPSCKKEETINAAASRMLRNVKVKDYIDKRMKDREKRTEIKQDDVIREIASIANDDIKNYLSFKTEKVFVGYDVNGLPVQDYRTIVNMKDSDEIDTKNISEISIGKDGQFKFKLYCRDNALIQLGKHLGMFKDKVEVTGNMKVNNPYEGLTTEQLLRLAQLSDDDG</sequence>
<evidence type="ECO:0000313" key="3">
    <source>
        <dbReference type="EMBL" id="SHI90513.1"/>
    </source>
</evidence>
<evidence type="ECO:0000256" key="1">
    <source>
        <dbReference type="ARBA" id="ARBA00022612"/>
    </source>
</evidence>